<organism evidence="2 3">
    <name type="scientific">Ridgeia piscesae</name>
    <name type="common">Tubeworm</name>
    <dbReference type="NCBI Taxonomy" id="27915"/>
    <lineage>
        <taxon>Eukaryota</taxon>
        <taxon>Metazoa</taxon>
        <taxon>Spiralia</taxon>
        <taxon>Lophotrochozoa</taxon>
        <taxon>Annelida</taxon>
        <taxon>Polychaeta</taxon>
        <taxon>Sedentaria</taxon>
        <taxon>Canalipalpata</taxon>
        <taxon>Sabellida</taxon>
        <taxon>Siboglinidae</taxon>
        <taxon>Ridgeia</taxon>
    </lineage>
</organism>
<feature type="compositionally biased region" description="Basic and acidic residues" evidence="1">
    <location>
        <begin position="99"/>
        <end position="108"/>
    </location>
</feature>
<evidence type="ECO:0000313" key="2">
    <source>
        <dbReference type="EMBL" id="KAK2139568.1"/>
    </source>
</evidence>
<evidence type="ECO:0000313" key="3">
    <source>
        <dbReference type="Proteomes" id="UP001209878"/>
    </source>
</evidence>
<dbReference type="EMBL" id="JAODUO010006324">
    <property type="protein sequence ID" value="KAK2139568.1"/>
    <property type="molecule type" value="Genomic_DNA"/>
</dbReference>
<keyword evidence="3" id="KW-1185">Reference proteome</keyword>
<dbReference type="Proteomes" id="UP001209878">
    <property type="component" value="Unassembled WGS sequence"/>
</dbReference>
<gene>
    <name evidence="2" type="ORF">NP493_6056g00012</name>
</gene>
<feature type="compositionally biased region" description="Basic and acidic residues" evidence="1">
    <location>
        <begin position="1"/>
        <end position="11"/>
    </location>
</feature>
<sequence>MTLETPKKTEAEVASGDNIVVPPCGKESPKSSEQDVSVDSSDGDVSSSVSPQQSDVQSKVAADPQESAVSSSAEVPFSPPVPPPFTKSAPACLEVPTSGDDKNVSSSD</sequence>
<evidence type="ECO:0000256" key="1">
    <source>
        <dbReference type="SAM" id="MobiDB-lite"/>
    </source>
</evidence>
<comment type="caution">
    <text evidence="2">The sequence shown here is derived from an EMBL/GenBank/DDBJ whole genome shotgun (WGS) entry which is preliminary data.</text>
</comment>
<feature type="region of interest" description="Disordered" evidence="1">
    <location>
        <begin position="1"/>
        <end position="108"/>
    </location>
</feature>
<accession>A0AAD9MPM4</accession>
<feature type="non-terminal residue" evidence="2">
    <location>
        <position position="1"/>
    </location>
</feature>
<dbReference type="AlphaFoldDB" id="A0AAD9MPM4"/>
<feature type="compositionally biased region" description="Low complexity" evidence="1">
    <location>
        <begin position="66"/>
        <end position="76"/>
    </location>
</feature>
<feature type="compositionally biased region" description="Low complexity" evidence="1">
    <location>
        <begin position="34"/>
        <end position="58"/>
    </location>
</feature>
<name>A0AAD9MPM4_RIDPI</name>
<proteinExistence type="predicted"/>
<protein>
    <submittedName>
        <fullName evidence="2">Uncharacterized protein</fullName>
    </submittedName>
</protein>
<reference evidence="2" key="1">
    <citation type="journal article" date="2023" name="Mol. Biol. Evol.">
        <title>Third-Generation Sequencing Reveals the Adaptive Role of the Epigenome in Three Deep-Sea Polychaetes.</title>
        <authorList>
            <person name="Perez M."/>
            <person name="Aroh O."/>
            <person name="Sun Y."/>
            <person name="Lan Y."/>
            <person name="Juniper S.K."/>
            <person name="Young C.R."/>
            <person name="Angers B."/>
            <person name="Qian P.Y."/>
        </authorList>
    </citation>
    <scope>NUCLEOTIDE SEQUENCE</scope>
    <source>
        <strain evidence="2">R07B-5</strain>
    </source>
</reference>